<evidence type="ECO:0000313" key="6">
    <source>
        <dbReference type="EMBL" id="RXH54726.1"/>
    </source>
</evidence>
<dbReference type="EMBL" id="RDSM01000003">
    <property type="protein sequence ID" value="RXH54726.1"/>
    <property type="molecule type" value="Genomic_DNA"/>
</dbReference>
<keyword evidence="2" id="KW-0479">Metal-binding</keyword>
<evidence type="ECO:0000256" key="1">
    <source>
        <dbReference type="ARBA" id="ARBA00008779"/>
    </source>
</evidence>
<keyword evidence="3" id="KW-0378">Hydrolase</keyword>
<proteinExistence type="inferred from homology"/>
<dbReference type="InterPro" id="IPR024607">
    <property type="entry name" value="Sulfatase_CS"/>
</dbReference>
<evidence type="ECO:0000256" key="4">
    <source>
        <dbReference type="ARBA" id="ARBA00022837"/>
    </source>
</evidence>
<accession>A0A4Q0T049</accession>
<dbReference type="PANTHER" id="PTHR42693">
    <property type="entry name" value="ARYLSULFATASE FAMILY MEMBER"/>
    <property type="match status" value="1"/>
</dbReference>
<dbReference type="Gene3D" id="3.40.720.10">
    <property type="entry name" value="Alkaline Phosphatase, subunit A"/>
    <property type="match status" value="1"/>
</dbReference>
<dbReference type="PROSITE" id="PS00523">
    <property type="entry name" value="SULFATASE_1"/>
    <property type="match status" value="1"/>
</dbReference>
<gene>
    <name evidence="6" type="ORF">GRAN_3830</name>
</gene>
<dbReference type="Pfam" id="PF00884">
    <property type="entry name" value="Sulfatase"/>
    <property type="match status" value="1"/>
</dbReference>
<dbReference type="InterPro" id="IPR000917">
    <property type="entry name" value="Sulfatase_N"/>
</dbReference>
<dbReference type="GO" id="GO:0046872">
    <property type="term" value="F:metal ion binding"/>
    <property type="evidence" value="ECO:0007669"/>
    <property type="project" value="UniProtKB-KW"/>
</dbReference>
<dbReference type="SUPFAM" id="SSF53649">
    <property type="entry name" value="Alkaline phosphatase-like"/>
    <property type="match status" value="1"/>
</dbReference>
<feature type="domain" description="Sulfatase N-terminal" evidence="5">
    <location>
        <begin position="33"/>
        <end position="365"/>
    </location>
</feature>
<comment type="similarity">
    <text evidence="1">Belongs to the sulfatase family.</text>
</comment>
<keyword evidence="4" id="KW-0106">Calcium</keyword>
<dbReference type="Proteomes" id="UP000289437">
    <property type="component" value="Unassembled WGS sequence"/>
</dbReference>
<sequence>MHNLTRRSFVWTTLAATSGIAFGAGKQRKGRRPNIIFILADDMGYGDPGVYGQKKFSTPNIDRLAAEGVRFTQAYAGAPVCAPSRSSLMTGLNGGHTRVRDNFALAGGHVGHKGKQEIRRASLTPEDHTIADYLSRDGYATALFGKWHLDGYDPQATPNRHGFDTFKGWLTQTGSTQGYFPAQRYDNGRLIDLPENANGKQGLYATNIVTDDAVAYIRQHLQDPFFLYVAYDAPHSPYLAPDFGSYAHESWDDDEKTYAAMIEYLDRGIGRILETIKTSGLDQDTIVFFASDNGPRSEPTPQQTRVIDFFDSNGPLHGYKRDMYEGGIRDPLIVRWPSHIPAGRTSDVPTYFPDFVPTALDLAGAPVEHSDGISLRPYLLKPDRKFEDRFLYWEFYEPSFEQAVRWGKWKAVRHGRSGPLELYDLSNDPAEKTDIASAHPDVVARIEQHIRATHTPSVEYPDRVENSKENQP</sequence>
<dbReference type="Gene3D" id="3.30.1120.10">
    <property type="match status" value="1"/>
</dbReference>
<evidence type="ECO:0000256" key="3">
    <source>
        <dbReference type="ARBA" id="ARBA00022801"/>
    </source>
</evidence>
<dbReference type="InterPro" id="IPR017850">
    <property type="entry name" value="Alkaline_phosphatase_core_sf"/>
</dbReference>
<dbReference type="PANTHER" id="PTHR42693:SF53">
    <property type="entry name" value="ENDO-4-O-SULFATASE"/>
    <property type="match status" value="1"/>
</dbReference>
<keyword evidence="7" id="KW-1185">Reference proteome</keyword>
<evidence type="ECO:0000259" key="5">
    <source>
        <dbReference type="Pfam" id="PF00884"/>
    </source>
</evidence>
<comment type="caution">
    <text evidence="6">The sequence shown here is derived from an EMBL/GenBank/DDBJ whole genome shotgun (WGS) entry which is preliminary data.</text>
</comment>
<dbReference type="OrthoDB" id="9762324at2"/>
<name>A0A4Q0T049_9BACT</name>
<dbReference type="AlphaFoldDB" id="A0A4Q0T049"/>
<protein>
    <submittedName>
        <fullName evidence="6">Choline-sulfatase</fullName>
    </submittedName>
</protein>
<dbReference type="CDD" id="cd16145">
    <property type="entry name" value="ARS_like"/>
    <property type="match status" value="1"/>
</dbReference>
<reference evidence="6 7" key="1">
    <citation type="submission" date="2018-11" db="EMBL/GenBank/DDBJ databases">
        <authorList>
            <person name="Mardanov A.V."/>
            <person name="Ravin N.V."/>
            <person name="Dedysh S.N."/>
        </authorList>
    </citation>
    <scope>NUCLEOTIDE SEQUENCE [LARGE SCALE GENOMIC DNA]</scope>
    <source>
        <strain evidence="6 7">AF10</strain>
    </source>
</reference>
<reference evidence="7" key="2">
    <citation type="submission" date="2019-02" db="EMBL/GenBank/DDBJ databases">
        <title>Granulicella sibirica sp. nov., a psychrotolerant acidobacterium isolated from an organic soil layer in forested tundra, West Siberia.</title>
        <authorList>
            <person name="Oshkin I.Y."/>
            <person name="Kulichevskaya I.S."/>
            <person name="Rijpstra W.I.C."/>
            <person name="Sinninghe Damste J.S."/>
            <person name="Rakitin A.L."/>
            <person name="Ravin N.V."/>
            <person name="Dedysh S.N."/>
        </authorList>
    </citation>
    <scope>NUCLEOTIDE SEQUENCE [LARGE SCALE GENOMIC DNA]</scope>
    <source>
        <strain evidence="7">AF10</strain>
    </source>
</reference>
<dbReference type="InterPro" id="IPR050738">
    <property type="entry name" value="Sulfatase"/>
</dbReference>
<organism evidence="6 7">
    <name type="scientific">Granulicella sibirica</name>
    <dbReference type="NCBI Taxonomy" id="2479048"/>
    <lineage>
        <taxon>Bacteria</taxon>
        <taxon>Pseudomonadati</taxon>
        <taxon>Acidobacteriota</taxon>
        <taxon>Terriglobia</taxon>
        <taxon>Terriglobales</taxon>
        <taxon>Acidobacteriaceae</taxon>
        <taxon>Granulicella</taxon>
    </lineage>
</organism>
<dbReference type="GO" id="GO:0004065">
    <property type="term" value="F:arylsulfatase activity"/>
    <property type="evidence" value="ECO:0007669"/>
    <property type="project" value="TreeGrafter"/>
</dbReference>
<evidence type="ECO:0000256" key="2">
    <source>
        <dbReference type="ARBA" id="ARBA00022723"/>
    </source>
</evidence>
<dbReference type="RefSeq" id="WP_128914470.1">
    <property type="nucleotide sequence ID" value="NZ_RDSM01000003.1"/>
</dbReference>
<evidence type="ECO:0000313" key="7">
    <source>
        <dbReference type="Proteomes" id="UP000289437"/>
    </source>
</evidence>